<dbReference type="EMBL" id="JAWDGP010004416">
    <property type="protein sequence ID" value="KAK3764650.1"/>
    <property type="molecule type" value="Genomic_DNA"/>
</dbReference>
<sequence length="100" mass="11509">MKKPRNCNDRGTQENTRAEELMEPQLLVKRNRRNHNDQLKRNSRNHNDRASIPAYYSLDIALALNGPLITPDGYLTRDLRCGYNNYSAGQHANLSHCKNS</sequence>
<proteinExistence type="predicted"/>
<protein>
    <submittedName>
        <fullName evidence="2">Uncharacterized protein</fullName>
    </submittedName>
</protein>
<accession>A0AAE0Z8L7</accession>
<dbReference type="Proteomes" id="UP001283361">
    <property type="component" value="Unassembled WGS sequence"/>
</dbReference>
<name>A0AAE0Z8L7_9GAST</name>
<feature type="region of interest" description="Disordered" evidence="1">
    <location>
        <begin position="1"/>
        <end position="50"/>
    </location>
</feature>
<evidence type="ECO:0000256" key="1">
    <source>
        <dbReference type="SAM" id="MobiDB-lite"/>
    </source>
</evidence>
<feature type="compositionally biased region" description="Basic and acidic residues" evidence="1">
    <location>
        <begin position="34"/>
        <end position="49"/>
    </location>
</feature>
<keyword evidence="3" id="KW-1185">Reference proteome</keyword>
<organism evidence="2 3">
    <name type="scientific">Elysia crispata</name>
    <name type="common">lettuce slug</name>
    <dbReference type="NCBI Taxonomy" id="231223"/>
    <lineage>
        <taxon>Eukaryota</taxon>
        <taxon>Metazoa</taxon>
        <taxon>Spiralia</taxon>
        <taxon>Lophotrochozoa</taxon>
        <taxon>Mollusca</taxon>
        <taxon>Gastropoda</taxon>
        <taxon>Heterobranchia</taxon>
        <taxon>Euthyneura</taxon>
        <taxon>Panpulmonata</taxon>
        <taxon>Sacoglossa</taxon>
        <taxon>Placobranchoidea</taxon>
        <taxon>Plakobranchidae</taxon>
        <taxon>Elysia</taxon>
    </lineage>
</organism>
<gene>
    <name evidence="2" type="ORF">RRG08_008068</name>
</gene>
<reference evidence="2" key="1">
    <citation type="journal article" date="2023" name="G3 (Bethesda)">
        <title>A reference genome for the long-term kleptoplast-retaining sea slug Elysia crispata morphotype clarki.</title>
        <authorList>
            <person name="Eastman K.E."/>
            <person name="Pendleton A.L."/>
            <person name="Shaikh M.A."/>
            <person name="Suttiyut T."/>
            <person name="Ogas R."/>
            <person name="Tomko P."/>
            <person name="Gavelis G."/>
            <person name="Widhalm J.R."/>
            <person name="Wisecaver J.H."/>
        </authorList>
    </citation>
    <scope>NUCLEOTIDE SEQUENCE</scope>
    <source>
        <strain evidence="2">ECLA1</strain>
    </source>
</reference>
<dbReference type="AlphaFoldDB" id="A0AAE0Z8L7"/>
<evidence type="ECO:0000313" key="3">
    <source>
        <dbReference type="Proteomes" id="UP001283361"/>
    </source>
</evidence>
<feature type="compositionally biased region" description="Basic and acidic residues" evidence="1">
    <location>
        <begin position="1"/>
        <end position="20"/>
    </location>
</feature>
<evidence type="ECO:0000313" key="2">
    <source>
        <dbReference type="EMBL" id="KAK3764650.1"/>
    </source>
</evidence>
<comment type="caution">
    <text evidence="2">The sequence shown here is derived from an EMBL/GenBank/DDBJ whole genome shotgun (WGS) entry which is preliminary data.</text>
</comment>